<name>A0A5P8WCA3_9NOSO</name>
<dbReference type="InterPro" id="IPR019734">
    <property type="entry name" value="TPR_rpt"/>
</dbReference>
<accession>A0A5P8WCA3</accession>
<dbReference type="Proteomes" id="UP000326678">
    <property type="component" value="Chromosome Gxm2"/>
</dbReference>
<protein>
    <submittedName>
        <fullName evidence="2">CHAT domain-containing protein</fullName>
    </submittedName>
</protein>
<dbReference type="SUPFAM" id="SSF48452">
    <property type="entry name" value="TPR-like"/>
    <property type="match status" value="1"/>
</dbReference>
<reference evidence="2 3" key="1">
    <citation type="submission" date="2019-10" db="EMBL/GenBank/DDBJ databases">
        <title>Genomic and transcriptomic insights into the perfect genentic adaptation of a filamentous nitrogen-fixing cyanobacterium to rice fields.</title>
        <authorList>
            <person name="Chen Z."/>
        </authorList>
    </citation>
    <scope>NUCLEOTIDE SEQUENCE [LARGE SCALE GENOMIC DNA]</scope>
    <source>
        <strain evidence="2">CCNUC1</strain>
    </source>
</reference>
<dbReference type="Pfam" id="PF13424">
    <property type="entry name" value="TPR_12"/>
    <property type="match status" value="1"/>
</dbReference>
<dbReference type="EMBL" id="CP045227">
    <property type="protein sequence ID" value="QFS50447.1"/>
    <property type="molecule type" value="Genomic_DNA"/>
</dbReference>
<keyword evidence="1" id="KW-0802">TPR repeat</keyword>
<keyword evidence="3" id="KW-1185">Reference proteome</keyword>
<evidence type="ECO:0000256" key="1">
    <source>
        <dbReference type="PROSITE-ProRule" id="PRU00339"/>
    </source>
</evidence>
<sequence>MEGKQKQTDYMSKEYRNFKIALAIAQEIKDRQLEANALASLGSAYSSLEDYPKAIDYQEQSLAIALRVDSSVKTAEILTIYTFYQF</sequence>
<evidence type="ECO:0000313" key="2">
    <source>
        <dbReference type="EMBL" id="QFS50447.1"/>
    </source>
</evidence>
<dbReference type="InterPro" id="IPR011990">
    <property type="entry name" value="TPR-like_helical_dom_sf"/>
</dbReference>
<feature type="repeat" description="TPR" evidence="1">
    <location>
        <begin position="35"/>
        <end position="68"/>
    </location>
</feature>
<dbReference type="Gene3D" id="1.25.40.10">
    <property type="entry name" value="Tetratricopeptide repeat domain"/>
    <property type="match status" value="1"/>
</dbReference>
<dbReference type="KEGG" id="nsh:GXM_07941"/>
<organism evidence="2 3">
    <name type="scientific">Nostoc sphaeroides CCNUC1</name>
    <dbReference type="NCBI Taxonomy" id="2653204"/>
    <lineage>
        <taxon>Bacteria</taxon>
        <taxon>Bacillati</taxon>
        <taxon>Cyanobacteriota</taxon>
        <taxon>Cyanophyceae</taxon>
        <taxon>Nostocales</taxon>
        <taxon>Nostocaceae</taxon>
        <taxon>Nostoc</taxon>
    </lineage>
</organism>
<proteinExistence type="predicted"/>
<dbReference type="AlphaFoldDB" id="A0A5P8WCA3"/>
<gene>
    <name evidence="2" type="ORF">GXM_07941</name>
</gene>
<evidence type="ECO:0000313" key="3">
    <source>
        <dbReference type="Proteomes" id="UP000326678"/>
    </source>
</evidence>
<dbReference type="PROSITE" id="PS50005">
    <property type="entry name" value="TPR"/>
    <property type="match status" value="1"/>
</dbReference>